<keyword evidence="4" id="KW-1185">Reference proteome</keyword>
<name>A0A226D2F6_FOLCA</name>
<dbReference type="Proteomes" id="UP000198287">
    <property type="component" value="Unassembled WGS sequence"/>
</dbReference>
<feature type="non-terminal residue" evidence="2">
    <location>
        <position position="110"/>
    </location>
</feature>
<gene>
    <name evidence="3" type="ORF">Fcan01_00566</name>
    <name evidence="2" type="ORF">Fcan01_25414</name>
</gene>
<sequence length="110" mass="12621">MPNIKCFMKNCNSHITTTQKRSRLGQNSLWPLYQNYVDGKSNDSDKNEVICQGCYMKIRGQLKAPGLKNFVRRTPITPILTPTFLEQTRAKRRANLTTEDENAEEDGARD</sequence>
<comment type="caution">
    <text evidence="2">The sequence shown here is derived from an EMBL/GenBank/DDBJ whole genome shotgun (WGS) entry which is preliminary data.</text>
</comment>
<reference evidence="2 4" key="1">
    <citation type="submission" date="2015-12" db="EMBL/GenBank/DDBJ databases">
        <title>The genome of Folsomia candida.</title>
        <authorList>
            <person name="Faddeeva A."/>
            <person name="Derks M.F."/>
            <person name="Anvar Y."/>
            <person name="Smit S."/>
            <person name="Van Straalen N."/>
            <person name="Roelofs D."/>
        </authorList>
    </citation>
    <scope>NUCLEOTIDE SEQUENCE [LARGE SCALE GENOMIC DNA]</scope>
    <source>
        <strain evidence="2 4">VU population</strain>
        <tissue evidence="2">Whole body</tissue>
    </source>
</reference>
<evidence type="ECO:0000313" key="3">
    <source>
        <dbReference type="EMBL" id="OXA61460.1"/>
    </source>
</evidence>
<protein>
    <submittedName>
        <fullName evidence="2">Uncharacterized protein</fullName>
    </submittedName>
</protein>
<evidence type="ECO:0000313" key="2">
    <source>
        <dbReference type="EMBL" id="OXA39765.1"/>
    </source>
</evidence>
<proteinExistence type="predicted"/>
<accession>A0A226D2F6</accession>
<dbReference type="AlphaFoldDB" id="A0A226D2F6"/>
<evidence type="ECO:0000313" key="4">
    <source>
        <dbReference type="Proteomes" id="UP000198287"/>
    </source>
</evidence>
<dbReference type="EMBL" id="LNIX01000001">
    <property type="protein sequence ID" value="OXA61460.1"/>
    <property type="molecule type" value="Genomic_DNA"/>
</dbReference>
<evidence type="ECO:0000256" key="1">
    <source>
        <dbReference type="SAM" id="MobiDB-lite"/>
    </source>
</evidence>
<feature type="region of interest" description="Disordered" evidence="1">
    <location>
        <begin position="89"/>
        <end position="110"/>
    </location>
</feature>
<organism evidence="2 4">
    <name type="scientific">Folsomia candida</name>
    <name type="common">Springtail</name>
    <dbReference type="NCBI Taxonomy" id="158441"/>
    <lineage>
        <taxon>Eukaryota</taxon>
        <taxon>Metazoa</taxon>
        <taxon>Ecdysozoa</taxon>
        <taxon>Arthropoda</taxon>
        <taxon>Hexapoda</taxon>
        <taxon>Collembola</taxon>
        <taxon>Entomobryomorpha</taxon>
        <taxon>Isotomoidea</taxon>
        <taxon>Isotomidae</taxon>
        <taxon>Proisotominae</taxon>
        <taxon>Folsomia</taxon>
    </lineage>
</organism>
<feature type="compositionally biased region" description="Acidic residues" evidence="1">
    <location>
        <begin position="98"/>
        <end position="110"/>
    </location>
</feature>
<dbReference type="EMBL" id="LNIX01000037">
    <property type="protein sequence ID" value="OXA39765.1"/>
    <property type="molecule type" value="Genomic_DNA"/>
</dbReference>